<dbReference type="Pfam" id="PF00171">
    <property type="entry name" value="Aldedh"/>
    <property type="match status" value="1"/>
</dbReference>
<reference evidence="12" key="2">
    <citation type="submission" date="2020-09" db="EMBL/GenBank/DDBJ databases">
        <authorList>
            <person name="Yu Y."/>
        </authorList>
    </citation>
    <scope>NUCLEOTIDE SEQUENCE</scope>
    <source>
        <strain evidence="12">KCTC 49039</strain>
    </source>
</reference>
<evidence type="ECO:0000256" key="3">
    <source>
        <dbReference type="ARBA" id="ARBA00023002"/>
    </source>
</evidence>
<evidence type="ECO:0000256" key="5">
    <source>
        <dbReference type="ARBA" id="ARBA00048142"/>
    </source>
</evidence>
<dbReference type="Pfam" id="PF01619">
    <property type="entry name" value="Pro_dh"/>
    <property type="match status" value="1"/>
</dbReference>
<organism evidence="12 13">
    <name type="scientific">Cellulosimicrobium arenosum</name>
    <dbReference type="NCBI Taxonomy" id="2708133"/>
    <lineage>
        <taxon>Bacteria</taxon>
        <taxon>Bacillati</taxon>
        <taxon>Actinomycetota</taxon>
        <taxon>Actinomycetes</taxon>
        <taxon>Micrococcales</taxon>
        <taxon>Promicromonosporaceae</taxon>
        <taxon>Cellulosimicrobium</taxon>
    </lineage>
</organism>
<feature type="compositionally biased region" description="Pro residues" evidence="9">
    <location>
        <begin position="511"/>
        <end position="520"/>
    </location>
</feature>
<evidence type="ECO:0000256" key="7">
    <source>
        <dbReference type="PROSITE-ProRule" id="PRU10007"/>
    </source>
</evidence>
<dbReference type="GO" id="GO:0010133">
    <property type="term" value="P:L-proline catabolic process to L-glutamate"/>
    <property type="evidence" value="ECO:0007669"/>
    <property type="project" value="InterPro"/>
</dbReference>
<dbReference type="Proteomes" id="UP000610846">
    <property type="component" value="Unassembled WGS sequence"/>
</dbReference>
<dbReference type="Gene3D" id="3.40.309.10">
    <property type="entry name" value="Aldehyde Dehydrogenase, Chain A, domain 2"/>
    <property type="match status" value="1"/>
</dbReference>
<reference evidence="12" key="1">
    <citation type="journal article" date="2018" name="Curr. Microbiol.">
        <title>Cellulosimicrobium arenosum sp. nov., Isolated from Marine Sediment Sand.</title>
        <authorList>
            <person name="Oh M."/>
            <person name="Kim J.H."/>
            <person name="Yoon J.H."/>
            <person name="Schumann P."/>
            <person name="Kim W."/>
        </authorList>
    </citation>
    <scope>NUCLEOTIDE SEQUENCE</scope>
    <source>
        <strain evidence="12">KCTC 49039</strain>
    </source>
</reference>
<dbReference type="EMBL" id="JACYHB010000013">
    <property type="protein sequence ID" value="MBD8080226.1"/>
    <property type="molecule type" value="Genomic_DNA"/>
</dbReference>
<dbReference type="AlphaFoldDB" id="A0A927J1K1"/>
<evidence type="ECO:0000313" key="13">
    <source>
        <dbReference type="Proteomes" id="UP000610846"/>
    </source>
</evidence>
<feature type="compositionally biased region" description="Low complexity" evidence="9">
    <location>
        <begin position="498"/>
        <end position="510"/>
    </location>
</feature>
<evidence type="ECO:0000256" key="1">
    <source>
        <dbReference type="ARBA" id="ARBA00004786"/>
    </source>
</evidence>
<dbReference type="InterPro" id="IPR016161">
    <property type="entry name" value="Ald_DH/histidinol_DH"/>
</dbReference>
<feature type="region of interest" description="Disordered" evidence="9">
    <location>
        <begin position="473"/>
        <end position="535"/>
    </location>
</feature>
<dbReference type="PIRSF" id="PIRSF000197">
    <property type="entry name" value="Bifunct_PutA"/>
    <property type="match status" value="1"/>
</dbReference>
<dbReference type="InterPro" id="IPR002872">
    <property type="entry name" value="Proline_DH_dom"/>
</dbReference>
<feature type="domain" description="Aldehyde dehydrogenase" evidence="10">
    <location>
        <begin position="564"/>
        <end position="1013"/>
    </location>
</feature>
<dbReference type="InterPro" id="IPR050485">
    <property type="entry name" value="Proline_metab_enzyme"/>
</dbReference>
<proteinExistence type="inferred from homology"/>
<dbReference type="PROSITE" id="PS00687">
    <property type="entry name" value="ALDEHYDE_DEHYDR_GLU"/>
    <property type="match status" value="1"/>
</dbReference>
<feature type="active site" evidence="6">
    <location>
        <position position="820"/>
    </location>
</feature>
<dbReference type="GO" id="GO:0004657">
    <property type="term" value="F:proline dehydrogenase activity"/>
    <property type="evidence" value="ECO:0007669"/>
    <property type="project" value="InterPro"/>
</dbReference>
<evidence type="ECO:0000256" key="4">
    <source>
        <dbReference type="ARBA" id="ARBA00023027"/>
    </source>
</evidence>
<dbReference type="PANTHER" id="PTHR42862">
    <property type="entry name" value="DELTA-1-PYRROLINE-5-CARBOXYLATE DEHYDROGENASE 1, ISOFORM A-RELATED"/>
    <property type="match status" value="1"/>
</dbReference>
<keyword evidence="3 8" id="KW-0560">Oxidoreductase</keyword>
<dbReference type="GO" id="GO:0009898">
    <property type="term" value="C:cytoplasmic side of plasma membrane"/>
    <property type="evidence" value="ECO:0007669"/>
    <property type="project" value="TreeGrafter"/>
</dbReference>
<evidence type="ECO:0000313" key="12">
    <source>
        <dbReference type="EMBL" id="MBD8080226.1"/>
    </source>
</evidence>
<feature type="domain" description="Proline dehydrogenase" evidence="11">
    <location>
        <begin position="154"/>
        <end position="456"/>
    </location>
</feature>
<evidence type="ECO:0000256" key="6">
    <source>
        <dbReference type="PIRSR" id="PIRSR000197-1"/>
    </source>
</evidence>
<keyword evidence="4" id="KW-0520">NAD</keyword>
<dbReference type="GO" id="GO:0003700">
    <property type="term" value="F:DNA-binding transcription factor activity"/>
    <property type="evidence" value="ECO:0007669"/>
    <property type="project" value="InterPro"/>
</dbReference>
<feature type="active site" evidence="6 7">
    <location>
        <position position="786"/>
    </location>
</feature>
<dbReference type="InterPro" id="IPR016163">
    <property type="entry name" value="Ald_DH_C"/>
</dbReference>
<dbReference type="SUPFAM" id="SSF51730">
    <property type="entry name" value="FAD-linked oxidoreductase"/>
    <property type="match status" value="1"/>
</dbReference>
<dbReference type="EC" id="1.2.1.88" evidence="2"/>
<dbReference type="Gene3D" id="3.20.20.220">
    <property type="match status" value="1"/>
</dbReference>
<keyword evidence="13" id="KW-1185">Reference proteome</keyword>
<dbReference type="InterPro" id="IPR029041">
    <property type="entry name" value="FAD-linked_oxidoreductase-like"/>
</dbReference>
<protein>
    <recommendedName>
        <fullName evidence="2">L-glutamate gamma-semialdehyde dehydrogenase</fullName>
        <ecNumber evidence="2">1.2.1.88</ecNumber>
    </recommendedName>
</protein>
<comment type="similarity">
    <text evidence="8">Belongs to the aldehyde dehydrogenase family.</text>
</comment>
<accession>A0A927J1K1</accession>
<dbReference type="InterPro" id="IPR016162">
    <property type="entry name" value="Ald_DH_N"/>
</dbReference>
<dbReference type="SUPFAM" id="SSF53720">
    <property type="entry name" value="ALDH-like"/>
    <property type="match status" value="1"/>
</dbReference>
<dbReference type="InterPro" id="IPR025703">
    <property type="entry name" value="Bifunct_PutA"/>
</dbReference>
<dbReference type="GO" id="GO:0003842">
    <property type="term" value="F:L-glutamate gamma-semialdehyde dehydrogenase activity"/>
    <property type="evidence" value="ECO:0007669"/>
    <property type="project" value="UniProtKB-EC"/>
</dbReference>
<evidence type="ECO:0000259" key="10">
    <source>
        <dbReference type="Pfam" id="PF00171"/>
    </source>
</evidence>
<evidence type="ECO:0000259" key="11">
    <source>
        <dbReference type="Pfam" id="PF01619"/>
    </source>
</evidence>
<feature type="region of interest" description="Disordered" evidence="9">
    <location>
        <begin position="1"/>
        <end position="23"/>
    </location>
</feature>
<comment type="pathway">
    <text evidence="1">Amino-acid degradation; L-proline degradation into L-glutamate; L-glutamate from L-proline: step 2/2.</text>
</comment>
<comment type="caution">
    <text evidence="12">The sequence shown here is derived from an EMBL/GenBank/DDBJ whole genome shotgun (WGS) entry which is preliminary data.</text>
</comment>
<dbReference type="InterPro" id="IPR015590">
    <property type="entry name" value="Aldehyde_DH_dom"/>
</dbReference>
<name>A0A927J1K1_9MICO</name>
<comment type="catalytic activity">
    <reaction evidence="5">
        <text>L-glutamate 5-semialdehyde + NAD(+) + H2O = L-glutamate + NADH + 2 H(+)</text>
        <dbReference type="Rhea" id="RHEA:30235"/>
        <dbReference type="ChEBI" id="CHEBI:15377"/>
        <dbReference type="ChEBI" id="CHEBI:15378"/>
        <dbReference type="ChEBI" id="CHEBI:29985"/>
        <dbReference type="ChEBI" id="CHEBI:57540"/>
        <dbReference type="ChEBI" id="CHEBI:57945"/>
        <dbReference type="ChEBI" id="CHEBI:58066"/>
        <dbReference type="EC" id="1.2.1.88"/>
    </reaction>
</comment>
<evidence type="ECO:0000256" key="2">
    <source>
        <dbReference type="ARBA" id="ARBA00012884"/>
    </source>
</evidence>
<feature type="compositionally biased region" description="Low complexity" evidence="9">
    <location>
        <begin position="14"/>
        <end position="23"/>
    </location>
</feature>
<dbReference type="PROSITE" id="PS00070">
    <property type="entry name" value="ALDEHYDE_DEHYDR_CYS"/>
    <property type="match status" value="1"/>
</dbReference>
<dbReference type="InterPro" id="IPR016160">
    <property type="entry name" value="Ald_DH_CS_CYS"/>
</dbReference>
<dbReference type="Gene3D" id="3.40.605.10">
    <property type="entry name" value="Aldehyde Dehydrogenase, Chain A, domain 1"/>
    <property type="match status" value="1"/>
</dbReference>
<evidence type="ECO:0000256" key="9">
    <source>
        <dbReference type="SAM" id="MobiDB-lite"/>
    </source>
</evidence>
<dbReference type="InterPro" id="IPR029510">
    <property type="entry name" value="Ald_DH_CS_GLU"/>
</dbReference>
<gene>
    <name evidence="12" type="ORF">IF651_14295</name>
</gene>
<feature type="compositionally biased region" description="Basic and acidic residues" evidence="9">
    <location>
        <begin position="473"/>
        <end position="487"/>
    </location>
</feature>
<dbReference type="PANTHER" id="PTHR42862:SF1">
    <property type="entry name" value="DELTA-1-PYRROLINE-5-CARBOXYLATE DEHYDROGENASE 2, ISOFORM A-RELATED"/>
    <property type="match status" value="1"/>
</dbReference>
<sequence>MRGQGGGVSRGEESLPSLPSVRPRPLDLVDDAVGLARRWLAASTASGGTSRETRTVARVAALVSDPAGLDLAVRFVDDVARPHDPHVAARALARLVDDASDSRGFLGPLDRSLLRAGGRLAPALPRVVVPAARMRLRSLVGHLVADAGPGLTAHLARTRAAGYTLNVNLLGEAVLGEDEARARLARTIALVERPDVEYVSVKVSSVASQLVPWDLEGSRDRVVDRLLPLYRAAREHGVFVNLDMEEYRDLALTTAVFRAVLASDGLHDLEAGIALQAYLPDALGVLDDLTAFARERVAAGGAPIKVRFVKGANLAMEAVDAELHGWAAAPYPTKPGSDASFVRLLDHALRPPRTDAVRVGVASHNLFHVALAVLLGRARGVSHAIDVEMLQGMAPAEARAVRDEIAGDRATTGPHAGRGGQMVLYTPVVRDEDFDVAISYLVRRLEENAEPHNFLHALLADVSAGTPMDRQERAFRDSVRDGERDAPTDLTPRRRARGAPGAPAGETRPVPDQPVAPDQPVPARDADRFANAPDTDPALAASRAWAARVTGPDSGYVPVRAPEPASTAAVDDIVARAAQATSAWSGVPAATRAHALRRVARRLEEARTDLVVAMVHEPGKTVAEADPEVSEAVDFARYYADRADELDPAAGTVPGAHFTPDGVTVVTPPWNFPVAIPAGGILAALAAGSAVLAKPAPQTPRCLEVVVAAVHAGLRDAVSDDPGTYRAAGLDADSVADVVQHVRVPDDERGRALVTHRDVARVVLTGSIETARLFARWRPERPVLAETSGKNALVITPSADVDLAVADLVRSAFGHAGQKCSAASLAILVGSAGDPGTGTGRRVRRQLVDAVRSLAVGPATDLATTTGPLTGPASGKLLDALTTLGAGESWLVRPRCLDAGEDGTGRLWTPGLKQGVRPGSSFHLTEYFGPVLGIMTAATLDEAIALQDAVPFGLTGGIHSLDDDEVARWLDAVHVGNASVNRHITGAIVQRQPFGGWKQSSVGPGAKAGGPNYVAQLGRWSDDAVVPPRDRSPAQWLAWAKADDAHWWRREFSVEHDPAGLRSESNVLRYRPVELLTVRVGADALPVEVERVLHAARTAGVPTIVVPAPGAPGTPGRWTGTDDAQLAADVAAGRVRGRVRVIGSAPGLREAAAERVGEVTVLDHPVVASGRRELLTVLAEQAVSRTRHRYGHVRASVRPTPARRAPGPAREG</sequence>
<evidence type="ECO:0000256" key="8">
    <source>
        <dbReference type="RuleBase" id="RU003345"/>
    </source>
</evidence>